<dbReference type="AlphaFoldDB" id="A0A6P2GGH9"/>
<evidence type="ECO:0000313" key="5">
    <source>
        <dbReference type="Proteomes" id="UP000755577"/>
    </source>
</evidence>
<evidence type="ECO:0000313" key="4">
    <source>
        <dbReference type="Proteomes" id="UP000494201"/>
    </source>
</evidence>
<accession>A0A6P2GGH9</accession>
<dbReference type="Proteomes" id="UP000755577">
    <property type="component" value="Unassembled WGS sequence"/>
</dbReference>
<dbReference type="Gene3D" id="2.180.10.10">
    <property type="entry name" value="RHS repeat-associated core"/>
    <property type="match status" value="1"/>
</dbReference>
<name>A0A6P2GGH9_9BURK</name>
<keyword evidence="5" id="KW-1185">Reference proteome</keyword>
<gene>
    <name evidence="3" type="ORF">BAN20980_05626</name>
    <name evidence="2" type="ORF">JQK92_29580</name>
</gene>
<proteinExistence type="predicted"/>
<dbReference type="EMBL" id="CABVLY010000027">
    <property type="protein sequence ID" value="VVU52887.1"/>
    <property type="molecule type" value="Genomic_DNA"/>
</dbReference>
<protein>
    <submittedName>
        <fullName evidence="2">RHS repeat protein</fullName>
    </submittedName>
</protein>
<organism evidence="3 4">
    <name type="scientific">Burkholderia anthina</name>
    <dbReference type="NCBI Taxonomy" id="179879"/>
    <lineage>
        <taxon>Bacteria</taxon>
        <taxon>Pseudomonadati</taxon>
        <taxon>Pseudomonadota</taxon>
        <taxon>Betaproteobacteria</taxon>
        <taxon>Burkholderiales</taxon>
        <taxon>Burkholderiaceae</taxon>
        <taxon>Burkholderia</taxon>
        <taxon>Burkholderia cepacia complex</taxon>
    </lineage>
</organism>
<reference evidence="3 4" key="1">
    <citation type="submission" date="2019-09" db="EMBL/GenBank/DDBJ databases">
        <authorList>
            <person name="Depoorter E."/>
        </authorList>
    </citation>
    <scope>NUCLEOTIDE SEQUENCE [LARGE SCALE GENOMIC DNA]</scope>
    <source>
        <strain evidence="3">LMG 20980</strain>
    </source>
</reference>
<dbReference type="Proteomes" id="UP000494201">
    <property type="component" value="Unassembled WGS sequence"/>
</dbReference>
<dbReference type="GeneID" id="56503696"/>
<feature type="region of interest" description="Disordered" evidence="1">
    <location>
        <begin position="392"/>
        <end position="411"/>
    </location>
</feature>
<reference evidence="2 5" key="2">
    <citation type="submission" date="2021-02" db="EMBL/GenBank/DDBJ databases">
        <title>Draft genome of the type strains Burkholderia anthina DSM16086.</title>
        <authorList>
            <person name="Hertel R."/>
            <person name="Meissner J."/>
            <person name="Poehlein A."/>
            <person name="Daniel R."/>
            <person name="Commichau F.M."/>
        </authorList>
    </citation>
    <scope>NUCLEOTIDE SEQUENCE [LARGE SCALE GENOMIC DNA]</scope>
    <source>
        <strain evidence="2 5">DSM 16086</strain>
    </source>
</reference>
<evidence type="ECO:0000313" key="3">
    <source>
        <dbReference type="EMBL" id="VVU52887.1"/>
    </source>
</evidence>
<sequence length="858" mass="93208">MSSSKEFDEMMQGTIQETIIAYASKLSERAGSALRASYDDVLRMAQASADRASIAKSLLANLDTLNTATYRELSAIDQDRLSASLKNQVNEYKSALSRSDGFFSTAAQTKNIATAFTTLGKHLGSLVSAIDLVTTLADRNATEYTVGEKAFAVGAGMLTGAAIAIITTSTAVAIFVAVLTGIASKFAWEAYAKSIGMPSDHSPPFWKSLAAILGLHADIVATSEAPPAIQRYLPSGGSGTLLKIYDDLAAYSSTSPTHTVIAAQLQLDRWEISTYFPDDFLAGKLNSNQQGAPIEQFIYMSSGAFKKQKFDPSSERLLEEQHFNSSAALLEQNEYRYDASGNRQSITTRDANNKVTQVSHLDPSQQVKWIETYNYDEKGNLTSIVKSDANGVPITDTEAGTPSGPTVPPSGIRSVIDGRDAIGRTTHVTHFNSRGANIGAESLTYDVAGRIVSFRLDSATYTDQTAYSTTAPASGGYYYKALWNPDGTLGAMLVNTPENTSYPVIDLTYRDDGSRTMAFRSPDGRPLMSASFDTEGRFTSSRPAGSQARVDYASLSNGEYTLTKYDDSNRLTQIVHYRSNGTEVSVTSFRFGQDGSPESKTVLQYARDAAGFRQSTTYDNRERVIERAKIGDGNVKVEVEQYRYNADGSRDVYRTDGMGNMLATEHYNAQDLKQSSTIQFRDAQGRLHVKITNANGRFFDATHANSDPRSPIVEQNWLDDADQLHVRVPNGNGFRETFNSRKFGRVLLTQLKPGGDVYALIMYGFTILPPGAAAINFNIESISLADLQRLPPGVTLPSAPNLDTSPFLGAGGTGKWAGVSIGFGTDIQWSHSPQHSDTPDFVITLPNGIKPKDVIGNW</sequence>
<evidence type="ECO:0000313" key="2">
    <source>
        <dbReference type="EMBL" id="MBM2770565.1"/>
    </source>
</evidence>
<dbReference type="RefSeq" id="WP_174928031.1">
    <property type="nucleotide sequence ID" value="NZ_CABVLY010000027.1"/>
</dbReference>
<evidence type="ECO:0000256" key="1">
    <source>
        <dbReference type="SAM" id="MobiDB-lite"/>
    </source>
</evidence>
<dbReference type="EMBL" id="JAFCIQ010000029">
    <property type="protein sequence ID" value="MBM2770565.1"/>
    <property type="molecule type" value="Genomic_DNA"/>
</dbReference>